<keyword evidence="2" id="KW-0479">Metal-binding</keyword>
<dbReference type="Pfam" id="PF14464">
    <property type="entry name" value="Prok-JAB"/>
    <property type="match status" value="1"/>
</dbReference>
<comment type="caution">
    <text evidence="7">The sequence shown here is derived from an EMBL/GenBank/DDBJ whole genome shotgun (WGS) entry which is preliminary data.</text>
</comment>
<dbReference type="GO" id="GO:0008237">
    <property type="term" value="F:metallopeptidase activity"/>
    <property type="evidence" value="ECO:0007669"/>
    <property type="project" value="UniProtKB-KW"/>
</dbReference>
<evidence type="ECO:0000256" key="4">
    <source>
        <dbReference type="ARBA" id="ARBA00022833"/>
    </source>
</evidence>
<sequence>MTTWLSRDVADAIQLLATTYYPVETGGVLLGWRDGEDRIVTGLTGPGPRALHGRHTFLPDHRWQVAQIEQAFAASSGDLDYLGDWHTHPDGIASMSEMDRKTLARIERRVRSPLMLIAAGAAESWAINSWIGRRSGFLSRLPPRIEPTRLFELSMGWPFYIATHDLDAAELGEP</sequence>
<evidence type="ECO:0000313" key="7">
    <source>
        <dbReference type="EMBL" id="MBT2189182.1"/>
    </source>
</evidence>
<evidence type="ECO:0000313" key="8">
    <source>
        <dbReference type="Proteomes" id="UP001138757"/>
    </source>
</evidence>
<keyword evidence="1" id="KW-0645">Protease</keyword>
<name>A0A9X1DFA3_9SPHN</name>
<dbReference type="GO" id="GO:0006508">
    <property type="term" value="P:proteolysis"/>
    <property type="evidence" value="ECO:0007669"/>
    <property type="project" value="UniProtKB-KW"/>
</dbReference>
<organism evidence="7 8">
    <name type="scientific">Sphingobium nicotianae</name>
    <dbReference type="NCBI Taxonomy" id="2782607"/>
    <lineage>
        <taxon>Bacteria</taxon>
        <taxon>Pseudomonadati</taxon>
        <taxon>Pseudomonadota</taxon>
        <taxon>Alphaproteobacteria</taxon>
        <taxon>Sphingomonadales</taxon>
        <taxon>Sphingomonadaceae</taxon>
        <taxon>Sphingobium</taxon>
    </lineage>
</organism>
<dbReference type="GO" id="GO:0046872">
    <property type="term" value="F:metal ion binding"/>
    <property type="evidence" value="ECO:0007669"/>
    <property type="project" value="UniProtKB-KW"/>
</dbReference>
<protein>
    <submittedName>
        <fullName evidence="7">Mov34/MPN/PAD-1 family protein</fullName>
    </submittedName>
</protein>
<dbReference type="EMBL" id="JAHGAW010000015">
    <property type="protein sequence ID" value="MBT2189182.1"/>
    <property type="molecule type" value="Genomic_DNA"/>
</dbReference>
<dbReference type="Proteomes" id="UP001138757">
    <property type="component" value="Unassembled WGS sequence"/>
</dbReference>
<evidence type="ECO:0000259" key="6">
    <source>
        <dbReference type="Pfam" id="PF14464"/>
    </source>
</evidence>
<dbReference type="Gene3D" id="3.40.140.10">
    <property type="entry name" value="Cytidine Deaminase, domain 2"/>
    <property type="match status" value="1"/>
</dbReference>
<keyword evidence="8" id="KW-1185">Reference proteome</keyword>
<evidence type="ECO:0000256" key="3">
    <source>
        <dbReference type="ARBA" id="ARBA00022801"/>
    </source>
</evidence>
<dbReference type="AlphaFoldDB" id="A0A9X1DFA3"/>
<gene>
    <name evidence="7" type="ORF">KK488_19710</name>
</gene>
<accession>A0A9X1DFA3</accession>
<reference evidence="7" key="1">
    <citation type="submission" date="2021-05" db="EMBL/GenBank/DDBJ databases">
        <title>Genome of Sphingobium sp. strain.</title>
        <authorList>
            <person name="Fan R."/>
        </authorList>
    </citation>
    <scope>NUCLEOTIDE SEQUENCE</scope>
    <source>
        <strain evidence="7">H33</strain>
    </source>
</reference>
<proteinExistence type="predicted"/>
<dbReference type="RefSeq" id="WP_214625435.1">
    <property type="nucleotide sequence ID" value="NZ_JAHGAW010000015.1"/>
</dbReference>
<keyword evidence="4" id="KW-0862">Zinc</keyword>
<evidence type="ECO:0000256" key="1">
    <source>
        <dbReference type="ARBA" id="ARBA00022670"/>
    </source>
</evidence>
<dbReference type="InterPro" id="IPR028090">
    <property type="entry name" value="JAB_dom_prok"/>
</dbReference>
<evidence type="ECO:0000256" key="2">
    <source>
        <dbReference type="ARBA" id="ARBA00022723"/>
    </source>
</evidence>
<dbReference type="SUPFAM" id="SSF102712">
    <property type="entry name" value="JAB1/MPN domain"/>
    <property type="match status" value="1"/>
</dbReference>
<evidence type="ECO:0000256" key="5">
    <source>
        <dbReference type="ARBA" id="ARBA00023049"/>
    </source>
</evidence>
<feature type="domain" description="JAB" evidence="6">
    <location>
        <begin position="8"/>
        <end position="126"/>
    </location>
</feature>
<keyword evidence="5" id="KW-0482">Metalloprotease</keyword>
<keyword evidence="3" id="KW-0378">Hydrolase</keyword>